<reference evidence="2" key="1">
    <citation type="journal article" date="2024" name="Proc. Natl. Acad. Sci. U.S.A.">
        <title>Extraordinary preservation of gene collinearity over three hundred million years revealed in homosporous lycophytes.</title>
        <authorList>
            <person name="Li C."/>
            <person name="Wickell D."/>
            <person name="Kuo L.Y."/>
            <person name="Chen X."/>
            <person name="Nie B."/>
            <person name="Liao X."/>
            <person name="Peng D."/>
            <person name="Ji J."/>
            <person name="Jenkins J."/>
            <person name="Williams M."/>
            <person name="Shu S."/>
            <person name="Plott C."/>
            <person name="Barry K."/>
            <person name="Rajasekar S."/>
            <person name="Grimwood J."/>
            <person name="Han X."/>
            <person name="Sun S."/>
            <person name="Hou Z."/>
            <person name="He W."/>
            <person name="Dai G."/>
            <person name="Sun C."/>
            <person name="Schmutz J."/>
            <person name="Leebens-Mack J.H."/>
            <person name="Li F.W."/>
            <person name="Wang L."/>
        </authorList>
    </citation>
    <scope>NUCLEOTIDE SEQUENCE [LARGE SCALE GENOMIC DNA]</scope>
    <source>
        <strain evidence="2">cv. PW_Plant_1</strain>
    </source>
</reference>
<proteinExistence type="predicted"/>
<evidence type="ECO:0000313" key="2">
    <source>
        <dbReference type="Proteomes" id="UP001162992"/>
    </source>
</evidence>
<comment type="caution">
    <text evidence="1">The sequence shown here is derived from an EMBL/GenBank/DDBJ whole genome shotgun (WGS) entry which is preliminary data.</text>
</comment>
<keyword evidence="2" id="KW-1185">Reference proteome</keyword>
<dbReference type="EMBL" id="CM055097">
    <property type="protein sequence ID" value="KAJ7552518.1"/>
    <property type="molecule type" value="Genomic_DNA"/>
</dbReference>
<protein>
    <submittedName>
        <fullName evidence="1">Uncharacterized protein</fullName>
    </submittedName>
</protein>
<accession>A0ACC2DEB3</accession>
<evidence type="ECO:0000313" key="1">
    <source>
        <dbReference type="EMBL" id="KAJ7552518.1"/>
    </source>
</evidence>
<organism evidence="1 2">
    <name type="scientific">Diphasiastrum complanatum</name>
    <name type="common">Issler's clubmoss</name>
    <name type="synonym">Lycopodium complanatum</name>
    <dbReference type="NCBI Taxonomy" id="34168"/>
    <lineage>
        <taxon>Eukaryota</taxon>
        <taxon>Viridiplantae</taxon>
        <taxon>Streptophyta</taxon>
        <taxon>Embryophyta</taxon>
        <taxon>Tracheophyta</taxon>
        <taxon>Lycopodiopsida</taxon>
        <taxon>Lycopodiales</taxon>
        <taxon>Lycopodiaceae</taxon>
        <taxon>Lycopodioideae</taxon>
        <taxon>Diphasiastrum</taxon>
    </lineage>
</organism>
<sequence>MRGERKAVKERKGKEGLRAGEKRAIYGMADKDNNNGVVNHNSDNASSSCNNNNNNDNNNNNNSSSKKKKKLKVILKLPHPFPLPSHPSLQQQQQQPHAAASLASGKPDPHGSDPPAAPNDVLHRPEVSRSAAIHALHASKRKFKALGEGLLDELVGSGGPYDADRNGIAGSEAAVLETVKKSAATIHIKKPAHKKIEDIGQNLEAKHAIGGLPSLELDKTPLPPRKVLEVLLDNLQKSCHSRNISLTMSSTHRGSSSDIMDLSVTGASWKRKDTYQVFAEPVDASLIPDYYDIIKDPMDFGTIRKKLTEGRYVTLELFKKDVFQISINAMRYNGAKTIYYKQARAILDAARKALNSLTGSNFHTETEQKASKVVGSKKPWKKPASVRNRVELVCSDHISGATLATGNSQRYDAGPQKEKGGGSYKAVLFENSATTVDGLCSITHESAREKDLDGSLFDSRGSTALEGTGKPIGWKDGRRPLSIEEYRRSSYQPQNSCSHGQESFFLGVAGEHRQLVAVGHQQDHAYGLSLAQFGASLKPPAWKYVVKKLHKALGPNVPFGRGWVGGQQAGAAPVLRRNNLLEPIKADTAVAPVLQPNNFLEPVHAKSRTQEESKAAAICQKAAQTSQPAILAEDSRTLNNCVLPSLCNNLSAVTRSLVASTNKQLDEPFVQISSGFSVSGPVMDVPTQSTKQSAQGHIDAQRLAMPTILEPSLHPSTKSYSHASSPRKVLSIETVALGKDRNVNATVAGMSILTGMNKSEKEFVMTSRAAASWDCHQHHASKSMPGPSVEQENAFSQSMLLSRKGPVNIPATTSCIVTVPNSNVPNLCQSQALHIDDESEVNINTTAKGSTNPVIQDLNSQIERLPPHFDIRSQFDCNTSQTLSQHQPLPALPPNTQTRESEKSRFQDWKIVKSALYHPPLQINVSSSQISSESFQPFSSQIALQHTSSSARNSPPDLNVCLQSPATPSSRISADSQLPDLALQL</sequence>
<dbReference type="Proteomes" id="UP001162992">
    <property type="component" value="Chromosome 6"/>
</dbReference>
<gene>
    <name evidence="1" type="ORF">O6H91_06G058700</name>
</gene>
<name>A0ACC2DEB3_DIPCM</name>